<dbReference type="EMBL" id="CP119917">
    <property type="protein sequence ID" value="WFD14987.1"/>
    <property type="molecule type" value="Genomic_DNA"/>
</dbReference>
<dbReference type="AlphaFoldDB" id="A0AAJ5YZ87"/>
<dbReference type="Pfam" id="PF08588">
    <property type="entry name" value="Duc1"/>
    <property type="match status" value="2"/>
</dbReference>
<name>A0AAJ5YZ87_9BASI</name>
<sequence length="444" mass="49969">MPHLEVNVGPDRFHMEPCRLNDSRHPHEIDTEHFCGRVLVRILDAPGAREGEPGREYFNERTRRFCIQIEGRFKQEWSGDDILFGSDFDKFVPFPRAPFNAGMRVARMIDPCTFYEEHPPSGRPYIMSPYAACMNVFCAWPAPHRLDDAIVVSHDHGDMPSSAAEHQNDGGIVPIERIGHEPRSEQTEKRSSRWLPTMLSSHKDDRVTDSYWRFLGFKDDPLVQAYILDHSPVASTKSPAAITNTAVLHAPTPTPSLTRPSPVVACPRPRKLLQGINTSTMIALGSSNKPNMTLMRGHIDRSETPDLPVFLSSNLVLSKHDTHGSPGMIQTPIPRPVSTNATVQMLQQMRVTPSPASSLGSVLSLDDKLGPWRFKDPGADMIEDNAFIFKTESVPVSKRRKYFADEANRKNFKYHPDVVYGTSFFSNLFDFNSFDLSIGPCHFN</sequence>
<dbReference type="PANTHER" id="PTHR34826:SF1">
    <property type="entry name" value="UPF0590 PROTEIN C594.01"/>
    <property type="match status" value="1"/>
</dbReference>
<organism evidence="2 3">
    <name type="scientific">Malassezia arunalokei</name>
    <dbReference type="NCBI Taxonomy" id="1514897"/>
    <lineage>
        <taxon>Eukaryota</taxon>
        <taxon>Fungi</taxon>
        <taxon>Dikarya</taxon>
        <taxon>Basidiomycota</taxon>
        <taxon>Ustilaginomycotina</taxon>
        <taxon>Malasseziomycetes</taxon>
        <taxon>Malasseziales</taxon>
        <taxon>Malasseziaceae</taxon>
        <taxon>Malassezia</taxon>
    </lineage>
</organism>
<dbReference type="Proteomes" id="UP001217582">
    <property type="component" value="Chromosome 2"/>
</dbReference>
<keyword evidence="3" id="KW-1185">Reference proteome</keyword>
<feature type="domain" description="Domain of unknown function at the cortex 1" evidence="1">
    <location>
        <begin position="341"/>
        <end position="444"/>
    </location>
</feature>
<evidence type="ECO:0000313" key="2">
    <source>
        <dbReference type="EMBL" id="WFD14987.1"/>
    </source>
</evidence>
<dbReference type="PANTHER" id="PTHR34826">
    <property type="entry name" value="UPF0590 PROTEIN C409.17C"/>
    <property type="match status" value="1"/>
</dbReference>
<gene>
    <name evidence="2" type="ORF">MARU1_000998</name>
</gene>
<accession>A0AAJ5YZ87</accession>
<feature type="domain" description="Domain of unknown function at the cortex 1" evidence="1">
    <location>
        <begin position="4"/>
        <end position="151"/>
    </location>
</feature>
<evidence type="ECO:0000313" key="3">
    <source>
        <dbReference type="Proteomes" id="UP001217582"/>
    </source>
</evidence>
<reference evidence="2 3" key="1">
    <citation type="submission" date="2023-03" db="EMBL/GenBank/DDBJ databases">
        <title>Mating type loci evolution in Malassezia.</title>
        <authorList>
            <person name="Coelho M.A."/>
        </authorList>
    </citation>
    <scope>NUCLEOTIDE SEQUENCE [LARGE SCALE GENOMIC DNA]</scope>
    <source>
        <strain evidence="2 3">CBS 13387</strain>
    </source>
</reference>
<evidence type="ECO:0000259" key="1">
    <source>
        <dbReference type="Pfam" id="PF08588"/>
    </source>
</evidence>
<dbReference type="InterPro" id="IPR013897">
    <property type="entry name" value="Duc1"/>
</dbReference>
<proteinExistence type="predicted"/>
<protein>
    <recommendedName>
        <fullName evidence="1">Domain of unknown function at the cortex 1 domain-containing protein</fullName>
    </recommendedName>
</protein>